<evidence type="ECO:0000313" key="8">
    <source>
        <dbReference type="EMBL" id="TCC97085.1"/>
    </source>
</evidence>
<dbReference type="InterPro" id="IPR014327">
    <property type="entry name" value="RNA_pol_sigma70_bacteroid"/>
</dbReference>
<dbReference type="Pfam" id="PF08281">
    <property type="entry name" value="Sigma70_r4_2"/>
    <property type="match status" value="1"/>
</dbReference>
<dbReference type="Proteomes" id="UP000291117">
    <property type="component" value="Unassembled WGS sequence"/>
</dbReference>
<evidence type="ECO:0000256" key="5">
    <source>
        <dbReference type="SAM" id="Phobius"/>
    </source>
</evidence>
<dbReference type="Gene3D" id="1.10.1740.10">
    <property type="match status" value="1"/>
</dbReference>
<gene>
    <name evidence="8" type="ORF">EZ444_09515</name>
</gene>
<organism evidence="8 9">
    <name type="scientific">Pedobacter hiemivivus</name>
    <dbReference type="NCBI Taxonomy" id="2530454"/>
    <lineage>
        <taxon>Bacteria</taxon>
        <taxon>Pseudomonadati</taxon>
        <taxon>Bacteroidota</taxon>
        <taxon>Sphingobacteriia</taxon>
        <taxon>Sphingobacteriales</taxon>
        <taxon>Sphingobacteriaceae</taxon>
        <taxon>Pedobacter</taxon>
    </lineage>
</organism>
<dbReference type="GO" id="GO:0003677">
    <property type="term" value="F:DNA binding"/>
    <property type="evidence" value="ECO:0007669"/>
    <property type="project" value="InterPro"/>
</dbReference>
<protein>
    <submittedName>
        <fullName evidence="8">RNA polymerase sigma-70 factor</fullName>
    </submittedName>
</protein>
<dbReference type="InterPro" id="IPR039425">
    <property type="entry name" value="RNA_pol_sigma-70-like"/>
</dbReference>
<reference evidence="8 9" key="1">
    <citation type="submission" date="2019-02" db="EMBL/GenBank/DDBJ databases">
        <title>Pedobacter sp. RP-3-8 sp. nov., isolated from Arctic soil.</title>
        <authorList>
            <person name="Dahal R.H."/>
        </authorList>
    </citation>
    <scope>NUCLEOTIDE SEQUENCE [LARGE SCALE GENOMIC DNA]</scope>
    <source>
        <strain evidence="8 9">RP-3-8</strain>
    </source>
</reference>
<dbReference type="InterPro" id="IPR007627">
    <property type="entry name" value="RNA_pol_sigma70_r2"/>
</dbReference>
<dbReference type="GO" id="GO:0006352">
    <property type="term" value="P:DNA-templated transcription initiation"/>
    <property type="evidence" value="ECO:0007669"/>
    <property type="project" value="InterPro"/>
</dbReference>
<dbReference type="NCBIfam" id="TIGR02985">
    <property type="entry name" value="Sig70_bacteroi1"/>
    <property type="match status" value="1"/>
</dbReference>
<feature type="domain" description="RNA polymerase sigma-70 region 2" evidence="6">
    <location>
        <begin position="31"/>
        <end position="95"/>
    </location>
</feature>
<keyword evidence="4" id="KW-0804">Transcription</keyword>
<feature type="transmembrane region" description="Helical" evidence="5">
    <location>
        <begin position="177"/>
        <end position="194"/>
    </location>
</feature>
<dbReference type="GO" id="GO:0016987">
    <property type="term" value="F:sigma factor activity"/>
    <property type="evidence" value="ECO:0007669"/>
    <property type="project" value="UniProtKB-KW"/>
</dbReference>
<dbReference type="PANTHER" id="PTHR43133:SF46">
    <property type="entry name" value="RNA POLYMERASE SIGMA-70 FACTOR ECF SUBFAMILY"/>
    <property type="match status" value="1"/>
</dbReference>
<dbReference type="InterPro" id="IPR013249">
    <property type="entry name" value="RNA_pol_sigma70_r4_t2"/>
</dbReference>
<dbReference type="SUPFAM" id="SSF88946">
    <property type="entry name" value="Sigma2 domain of RNA polymerase sigma factors"/>
    <property type="match status" value="1"/>
</dbReference>
<evidence type="ECO:0000259" key="6">
    <source>
        <dbReference type="Pfam" id="PF04542"/>
    </source>
</evidence>
<evidence type="ECO:0000256" key="3">
    <source>
        <dbReference type="ARBA" id="ARBA00023082"/>
    </source>
</evidence>
<dbReference type="InterPro" id="IPR036388">
    <property type="entry name" value="WH-like_DNA-bd_sf"/>
</dbReference>
<dbReference type="RefSeq" id="WP_131608497.1">
    <property type="nucleotide sequence ID" value="NZ_SJSM01000004.1"/>
</dbReference>
<dbReference type="OrthoDB" id="665981at2"/>
<dbReference type="AlphaFoldDB" id="A0A4R0NAE4"/>
<dbReference type="Pfam" id="PF04542">
    <property type="entry name" value="Sigma70_r2"/>
    <property type="match status" value="1"/>
</dbReference>
<evidence type="ECO:0000256" key="4">
    <source>
        <dbReference type="ARBA" id="ARBA00023163"/>
    </source>
</evidence>
<keyword evidence="2" id="KW-0805">Transcription regulation</keyword>
<dbReference type="InterPro" id="IPR014284">
    <property type="entry name" value="RNA_pol_sigma-70_dom"/>
</dbReference>
<evidence type="ECO:0000259" key="7">
    <source>
        <dbReference type="Pfam" id="PF08281"/>
    </source>
</evidence>
<keyword evidence="5" id="KW-0812">Transmembrane</keyword>
<name>A0A4R0NAE4_9SPHI</name>
<dbReference type="PANTHER" id="PTHR43133">
    <property type="entry name" value="RNA POLYMERASE ECF-TYPE SIGMA FACTO"/>
    <property type="match status" value="1"/>
</dbReference>
<dbReference type="InterPro" id="IPR013325">
    <property type="entry name" value="RNA_pol_sigma_r2"/>
</dbReference>
<feature type="domain" description="RNA polymerase sigma factor 70 region 4 type 2" evidence="7">
    <location>
        <begin position="131"/>
        <end position="177"/>
    </location>
</feature>
<accession>A0A4R0NAE4</accession>
<evidence type="ECO:0000313" key="9">
    <source>
        <dbReference type="Proteomes" id="UP000291117"/>
    </source>
</evidence>
<dbReference type="EMBL" id="SJSM01000004">
    <property type="protein sequence ID" value="TCC97085.1"/>
    <property type="molecule type" value="Genomic_DNA"/>
</dbReference>
<dbReference type="InterPro" id="IPR013324">
    <property type="entry name" value="RNA_pol_sigma_r3/r4-like"/>
</dbReference>
<dbReference type="Gene3D" id="1.10.10.10">
    <property type="entry name" value="Winged helix-like DNA-binding domain superfamily/Winged helix DNA-binding domain"/>
    <property type="match status" value="1"/>
</dbReference>
<comment type="similarity">
    <text evidence="1">Belongs to the sigma-70 factor family. ECF subfamily.</text>
</comment>
<keyword evidence="5" id="KW-0472">Membrane</keyword>
<keyword evidence="3" id="KW-0731">Sigma factor</keyword>
<evidence type="ECO:0000256" key="2">
    <source>
        <dbReference type="ARBA" id="ARBA00023015"/>
    </source>
</evidence>
<comment type="caution">
    <text evidence="8">The sequence shown here is derived from an EMBL/GenBank/DDBJ whole genome shotgun (WGS) entry which is preliminary data.</text>
</comment>
<proteinExistence type="inferred from homology"/>
<keyword evidence="9" id="KW-1185">Reference proteome</keyword>
<dbReference type="NCBIfam" id="TIGR02937">
    <property type="entry name" value="sigma70-ECF"/>
    <property type="match status" value="1"/>
</dbReference>
<keyword evidence="5" id="KW-1133">Transmembrane helix</keyword>
<dbReference type="SUPFAM" id="SSF88659">
    <property type="entry name" value="Sigma3 and sigma4 domains of RNA polymerase sigma factors"/>
    <property type="match status" value="1"/>
</dbReference>
<sequence length="195" mass="22911">MKGNTDFSELSDDALIGLMKSHNQVAFVCIYDRYWSEMYACAFHIFPHRETCEDLIHDVFLYLWTSRERLEIKSLRDYLYIAIKNKSLNKIRSQKQLVEITEEKHEHIVSDAASDGQLLLREIDGVFENGILSLPEKCREILILSRKEHLSNKEIASRLNISPKTVENQINIGLRKMRLLMGDFLIFYFILFFFG</sequence>
<evidence type="ECO:0000256" key="1">
    <source>
        <dbReference type="ARBA" id="ARBA00010641"/>
    </source>
</evidence>